<evidence type="ECO:0000256" key="1">
    <source>
        <dbReference type="SAM" id="SignalP"/>
    </source>
</evidence>
<name>A0A1G9UHJ8_ALLAB</name>
<gene>
    <name evidence="3" type="ORF">SAMN04489726_2416</name>
</gene>
<reference evidence="3 4" key="1">
    <citation type="submission" date="2016-10" db="EMBL/GenBank/DDBJ databases">
        <authorList>
            <person name="de Groot N.N."/>
        </authorList>
    </citation>
    <scope>NUCLEOTIDE SEQUENCE [LARGE SCALE GENOMIC DNA]</scope>
    <source>
        <strain evidence="3 4">DSM 44149</strain>
    </source>
</reference>
<proteinExistence type="predicted"/>
<feature type="domain" description="DUF4142" evidence="2">
    <location>
        <begin position="46"/>
        <end position="176"/>
    </location>
</feature>
<feature type="signal peptide" evidence="1">
    <location>
        <begin position="1"/>
        <end position="26"/>
    </location>
</feature>
<dbReference type="Pfam" id="PF13628">
    <property type="entry name" value="DUF4142"/>
    <property type="match status" value="1"/>
</dbReference>
<evidence type="ECO:0000259" key="2">
    <source>
        <dbReference type="Pfam" id="PF13628"/>
    </source>
</evidence>
<keyword evidence="4" id="KW-1185">Reference proteome</keyword>
<dbReference type="EMBL" id="LT629701">
    <property type="protein sequence ID" value="SDM59400.1"/>
    <property type="molecule type" value="Genomic_DNA"/>
</dbReference>
<dbReference type="Gene3D" id="1.20.1260.10">
    <property type="match status" value="1"/>
</dbReference>
<protein>
    <recommendedName>
        <fullName evidence="2">DUF4142 domain-containing protein</fullName>
    </recommendedName>
</protein>
<accession>A0A1G9UHJ8</accession>
<dbReference type="InterPro" id="IPR012347">
    <property type="entry name" value="Ferritin-like"/>
</dbReference>
<dbReference type="InterPro" id="IPR025419">
    <property type="entry name" value="DUF4142"/>
</dbReference>
<dbReference type="Proteomes" id="UP000183376">
    <property type="component" value="Chromosome I"/>
</dbReference>
<evidence type="ECO:0000313" key="4">
    <source>
        <dbReference type="Proteomes" id="UP000183376"/>
    </source>
</evidence>
<feature type="chain" id="PRO_5009245568" description="DUF4142 domain-containing protein" evidence="1">
    <location>
        <begin position="27"/>
        <end position="187"/>
    </location>
</feature>
<dbReference type="PANTHER" id="PTHR38593:SF1">
    <property type="entry name" value="BLR2558 PROTEIN"/>
    <property type="match status" value="1"/>
</dbReference>
<dbReference type="eggNOG" id="COG3652">
    <property type="taxonomic scope" value="Bacteria"/>
</dbReference>
<keyword evidence="1" id="KW-0732">Signal</keyword>
<sequence>MKLLRNVAAAGLAGAIALTGGTATQAATGPQRAPEVQVATQIGQMDATFLKTSHQGNLFEFVLGRMATERGRSAAVRCLGHLFVRDHHNLDQKLVVVATRERLALPHTLSRAQRAIISDLVRRTRADFDRAWVRTQITIQRQTVRLIHQELRFGRSAEVKQVAREALPTVHKHLALLHHGLQQACAQ</sequence>
<dbReference type="AlphaFoldDB" id="A0A1G9UHJ8"/>
<dbReference type="RefSeq" id="WP_162184917.1">
    <property type="nucleotide sequence ID" value="NZ_JOEF01000027.1"/>
</dbReference>
<evidence type="ECO:0000313" key="3">
    <source>
        <dbReference type="EMBL" id="SDM59400.1"/>
    </source>
</evidence>
<organism evidence="3 4">
    <name type="scientific">Allokutzneria albata</name>
    <name type="common">Kibdelosporangium albatum</name>
    <dbReference type="NCBI Taxonomy" id="211114"/>
    <lineage>
        <taxon>Bacteria</taxon>
        <taxon>Bacillati</taxon>
        <taxon>Actinomycetota</taxon>
        <taxon>Actinomycetes</taxon>
        <taxon>Pseudonocardiales</taxon>
        <taxon>Pseudonocardiaceae</taxon>
        <taxon>Allokutzneria</taxon>
    </lineage>
</organism>
<dbReference type="STRING" id="211114.SAMN04489726_2416"/>
<dbReference type="PANTHER" id="PTHR38593">
    <property type="entry name" value="BLR2558 PROTEIN"/>
    <property type="match status" value="1"/>
</dbReference>